<feature type="domain" description="Ribosomal protein/NADH dehydrogenase" evidence="5">
    <location>
        <begin position="41"/>
        <end position="136"/>
    </location>
</feature>
<evidence type="ECO:0000313" key="7">
    <source>
        <dbReference type="Proteomes" id="UP000799536"/>
    </source>
</evidence>
<dbReference type="GO" id="GO:0005840">
    <property type="term" value="C:ribosome"/>
    <property type="evidence" value="ECO:0007669"/>
    <property type="project" value="UniProtKB-KW"/>
</dbReference>
<evidence type="ECO:0000259" key="5">
    <source>
        <dbReference type="SMART" id="SM00916"/>
    </source>
</evidence>
<evidence type="ECO:0000256" key="2">
    <source>
        <dbReference type="ARBA" id="ARBA00022980"/>
    </source>
</evidence>
<comment type="caution">
    <text evidence="6">The sequence shown here is derived from an EMBL/GenBank/DDBJ whole genome shotgun (WGS) entry which is preliminary data.</text>
</comment>
<keyword evidence="2" id="KW-0689">Ribosomal protein</keyword>
<dbReference type="InterPro" id="IPR036249">
    <property type="entry name" value="Thioredoxin-like_sf"/>
</dbReference>
<dbReference type="PANTHER" id="PTHR13274">
    <property type="entry name" value="MITOCHONDRIAL RIBOSOMAL PROTEIN S25"/>
    <property type="match status" value="1"/>
</dbReference>
<organism evidence="6 7">
    <name type="scientific">Delitschia confertaspora ATCC 74209</name>
    <dbReference type="NCBI Taxonomy" id="1513339"/>
    <lineage>
        <taxon>Eukaryota</taxon>
        <taxon>Fungi</taxon>
        <taxon>Dikarya</taxon>
        <taxon>Ascomycota</taxon>
        <taxon>Pezizomycotina</taxon>
        <taxon>Dothideomycetes</taxon>
        <taxon>Pleosporomycetidae</taxon>
        <taxon>Pleosporales</taxon>
        <taxon>Delitschiaceae</taxon>
        <taxon>Delitschia</taxon>
    </lineage>
</organism>
<comment type="subcellular location">
    <subcellularLocation>
        <location evidence="1">Mitochondrion</location>
    </subcellularLocation>
</comment>
<dbReference type="SUPFAM" id="SSF52833">
    <property type="entry name" value="Thioredoxin-like"/>
    <property type="match status" value="1"/>
</dbReference>
<gene>
    <name evidence="6" type="ORF">GQ43DRAFT_392900</name>
</gene>
<keyword evidence="7" id="KW-1185">Reference proteome</keyword>
<dbReference type="GO" id="GO:1990904">
    <property type="term" value="C:ribonucleoprotein complex"/>
    <property type="evidence" value="ECO:0007669"/>
    <property type="project" value="UniProtKB-KW"/>
</dbReference>
<reference evidence="6" key="1">
    <citation type="journal article" date="2020" name="Stud. Mycol.">
        <title>101 Dothideomycetes genomes: a test case for predicting lifestyles and emergence of pathogens.</title>
        <authorList>
            <person name="Haridas S."/>
            <person name="Albert R."/>
            <person name="Binder M."/>
            <person name="Bloem J."/>
            <person name="Labutti K."/>
            <person name="Salamov A."/>
            <person name="Andreopoulos B."/>
            <person name="Baker S."/>
            <person name="Barry K."/>
            <person name="Bills G."/>
            <person name="Bluhm B."/>
            <person name="Cannon C."/>
            <person name="Castanera R."/>
            <person name="Culley D."/>
            <person name="Daum C."/>
            <person name="Ezra D."/>
            <person name="Gonzalez J."/>
            <person name="Henrissat B."/>
            <person name="Kuo A."/>
            <person name="Liang C."/>
            <person name="Lipzen A."/>
            <person name="Lutzoni F."/>
            <person name="Magnuson J."/>
            <person name="Mondo S."/>
            <person name="Nolan M."/>
            <person name="Ohm R."/>
            <person name="Pangilinan J."/>
            <person name="Park H.-J."/>
            <person name="Ramirez L."/>
            <person name="Alfaro M."/>
            <person name="Sun H."/>
            <person name="Tritt A."/>
            <person name="Yoshinaga Y."/>
            <person name="Zwiers L.-H."/>
            <person name="Turgeon B."/>
            <person name="Goodwin S."/>
            <person name="Spatafora J."/>
            <person name="Crous P."/>
            <person name="Grigoriev I."/>
        </authorList>
    </citation>
    <scope>NUCLEOTIDE SEQUENCE</scope>
    <source>
        <strain evidence="6">ATCC 74209</strain>
    </source>
</reference>
<keyword evidence="4" id="KW-0687">Ribonucleoprotein</keyword>
<accession>A0A9P4MT23</accession>
<evidence type="ECO:0000256" key="4">
    <source>
        <dbReference type="ARBA" id="ARBA00023274"/>
    </source>
</evidence>
<dbReference type="GO" id="GO:0003735">
    <property type="term" value="F:structural constituent of ribosome"/>
    <property type="evidence" value="ECO:0007669"/>
    <property type="project" value="InterPro"/>
</dbReference>
<dbReference type="SMART" id="SM00916">
    <property type="entry name" value="L51_S25_CI-B8"/>
    <property type="match status" value="1"/>
</dbReference>
<dbReference type="InterPro" id="IPR007741">
    <property type="entry name" value="Ribosomal_mL43/mS25/NADH_DH"/>
</dbReference>
<dbReference type="OrthoDB" id="1696305at2759"/>
<dbReference type="GO" id="GO:0005739">
    <property type="term" value="C:mitochondrion"/>
    <property type="evidence" value="ECO:0007669"/>
    <property type="project" value="UniProtKB-SubCell"/>
</dbReference>
<dbReference type="Pfam" id="PF05047">
    <property type="entry name" value="L51_S25_CI-B8"/>
    <property type="match status" value="1"/>
</dbReference>
<keyword evidence="3" id="KW-0496">Mitochondrion</keyword>
<name>A0A9P4MT23_9PLEO</name>
<dbReference type="PANTHER" id="PTHR13274:SF2">
    <property type="entry name" value="SMALL RIBOSOMAL SUBUNIT PROTEIN MS25"/>
    <property type="match status" value="1"/>
</dbReference>
<evidence type="ECO:0000256" key="1">
    <source>
        <dbReference type="ARBA" id="ARBA00004173"/>
    </source>
</evidence>
<dbReference type="EMBL" id="ML993950">
    <property type="protein sequence ID" value="KAF2202086.1"/>
    <property type="molecule type" value="Genomic_DNA"/>
</dbReference>
<dbReference type="AlphaFoldDB" id="A0A9P4MT23"/>
<dbReference type="Proteomes" id="UP000799536">
    <property type="component" value="Unassembled WGS sequence"/>
</dbReference>
<proteinExistence type="predicted"/>
<evidence type="ECO:0000256" key="3">
    <source>
        <dbReference type="ARBA" id="ARBA00023128"/>
    </source>
</evidence>
<evidence type="ECO:0000313" key="6">
    <source>
        <dbReference type="EMBL" id="KAF2202086.1"/>
    </source>
</evidence>
<protein>
    <recommendedName>
        <fullName evidence="5">Ribosomal protein/NADH dehydrogenase domain-containing protein</fullName>
    </recommendedName>
</protein>
<sequence length="189" mass="21826">MVNIIKRMRKLREQLLWIRVGPGALILPKEVQKIALEFNKEINGGHRGARKFWREMLPRIKYRNPAIPIQITRHNDREGPAKMYIYTSTPDSSSHSTTTTPSTISTIPTEPTHTIDIKMLPESRILSELISATNAQVIEPTEEELEQMKEIEEFKTKAQADRELVREKFLRARKEEELLRLARGEVDGA</sequence>
<dbReference type="InterPro" id="IPR040049">
    <property type="entry name" value="Ribosomal_mS25/mL61"/>
</dbReference>